<dbReference type="GO" id="GO:0160148">
    <property type="term" value="F:tRNA pseudouridine(55) synthase activity"/>
    <property type="evidence" value="ECO:0007669"/>
    <property type="project" value="UniProtKB-EC"/>
</dbReference>
<organism evidence="7 8">
    <name type="scientific">Candidatus Wolfebacteria bacterium GW2011_GWB1_47_1</name>
    <dbReference type="NCBI Taxonomy" id="1619007"/>
    <lineage>
        <taxon>Bacteria</taxon>
        <taxon>Candidatus Wolfeibacteriota</taxon>
    </lineage>
</organism>
<name>A0A0G4AT03_9BACT</name>
<evidence type="ECO:0000256" key="1">
    <source>
        <dbReference type="ARBA" id="ARBA00000385"/>
    </source>
</evidence>
<reference evidence="7 8" key="1">
    <citation type="journal article" date="2015" name="Nature">
        <title>rRNA introns, odd ribosomes, and small enigmatic genomes across a large radiation of phyla.</title>
        <authorList>
            <person name="Brown C.T."/>
            <person name="Hug L.A."/>
            <person name="Thomas B.C."/>
            <person name="Sharon I."/>
            <person name="Castelle C.J."/>
            <person name="Singh A."/>
            <person name="Wilkins M.J."/>
            <person name="Williams K.H."/>
            <person name="Banfield J.F."/>
        </authorList>
    </citation>
    <scope>NUCLEOTIDE SEQUENCE [LARGE SCALE GENOMIC DNA]</scope>
</reference>
<dbReference type="InterPro" id="IPR020103">
    <property type="entry name" value="PsdUridine_synth_cat_dom_sf"/>
</dbReference>
<accession>A0A0G4AT03</accession>
<dbReference type="STRING" id="1619007.UX70_C0001G0744"/>
<evidence type="ECO:0000313" key="7">
    <source>
        <dbReference type="EMBL" id="AKM78455.1"/>
    </source>
</evidence>
<evidence type="ECO:0000256" key="5">
    <source>
        <dbReference type="ARBA" id="ARBA00023235"/>
    </source>
</evidence>
<evidence type="ECO:0000313" key="8">
    <source>
        <dbReference type="Proteomes" id="UP000035656"/>
    </source>
</evidence>
<evidence type="ECO:0000256" key="3">
    <source>
        <dbReference type="ARBA" id="ARBA00012787"/>
    </source>
</evidence>
<keyword evidence="4" id="KW-0819">tRNA processing</keyword>
<keyword evidence="5 7" id="KW-0413">Isomerase</keyword>
<dbReference type="InterPro" id="IPR014780">
    <property type="entry name" value="tRNA_psdUridine_synth_TruB"/>
</dbReference>
<dbReference type="Gene3D" id="3.30.2350.10">
    <property type="entry name" value="Pseudouridine synthase"/>
    <property type="match status" value="1"/>
</dbReference>
<dbReference type="PANTHER" id="PTHR13767:SF2">
    <property type="entry name" value="PSEUDOURIDYLATE SYNTHASE TRUB1"/>
    <property type="match status" value="1"/>
</dbReference>
<dbReference type="GO" id="GO:1990481">
    <property type="term" value="P:mRNA pseudouridine synthesis"/>
    <property type="evidence" value="ECO:0007669"/>
    <property type="project" value="TreeGrafter"/>
</dbReference>
<comment type="similarity">
    <text evidence="2">Belongs to the pseudouridine synthase TruB family. Type 1 subfamily.</text>
</comment>
<feature type="domain" description="Pseudouridine synthase II N-terminal" evidence="6">
    <location>
        <begin position="38"/>
        <end position="169"/>
    </location>
</feature>
<dbReference type="PANTHER" id="PTHR13767">
    <property type="entry name" value="TRNA-PSEUDOURIDINE SYNTHASE"/>
    <property type="match status" value="1"/>
</dbReference>
<dbReference type="AlphaFoldDB" id="A0A0G4AT03"/>
<protein>
    <recommendedName>
        <fullName evidence="3">tRNA pseudouridine(55) synthase</fullName>
        <ecNumber evidence="3">5.4.99.25</ecNumber>
    </recommendedName>
</protein>
<dbReference type="Pfam" id="PF01509">
    <property type="entry name" value="TruB_N"/>
    <property type="match status" value="1"/>
</dbReference>
<dbReference type="InterPro" id="IPR002501">
    <property type="entry name" value="PsdUridine_synth_N"/>
</dbReference>
<gene>
    <name evidence="7" type="primary">ine55</name>
    <name evidence="7" type="ORF">UX70_C0001G0744</name>
</gene>
<evidence type="ECO:0000256" key="4">
    <source>
        <dbReference type="ARBA" id="ARBA00022694"/>
    </source>
</evidence>
<dbReference type="EC" id="5.4.99.25" evidence="3"/>
<dbReference type="GO" id="GO:0003723">
    <property type="term" value="F:RNA binding"/>
    <property type="evidence" value="ECO:0007669"/>
    <property type="project" value="InterPro"/>
</dbReference>
<dbReference type="SUPFAM" id="SSF55120">
    <property type="entry name" value="Pseudouridine synthase"/>
    <property type="match status" value="1"/>
</dbReference>
<proteinExistence type="inferred from homology"/>
<evidence type="ECO:0000256" key="2">
    <source>
        <dbReference type="ARBA" id="ARBA00005642"/>
    </source>
</evidence>
<dbReference type="Proteomes" id="UP000035656">
    <property type="component" value="Chromosome"/>
</dbReference>
<evidence type="ECO:0000259" key="6">
    <source>
        <dbReference type="Pfam" id="PF01509"/>
    </source>
</evidence>
<dbReference type="EMBL" id="CP011209">
    <property type="protein sequence ID" value="AKM78455.1"/>
    <property type="molecule type" value="Genomic_DNA"/>
</dbReference>
<sequence>MMRYDKPIMEAVLNIYKPQGMTPLQAIDRVRKAYPEYRNEKMTYAGRLDPMAEGVLIILVGDAVHKKEEYVQLDKVYEANIVFGFGTDTHDLLGLPTVYDARAIGIERIKKELVGLKGICEYPFPAYSSKPINGKPLFQWAREGRLHEIEIPKRSMCVHDVKLLELCAISADMVRKTVTMMVKNVRGDFRQTEILHQWGVVLSGLMNKTAFPVVRLRVHCASGTYIRTLSHELGKRLSTDAVLMRLVRIRVGEFGVKDSIRLG</sequence>
<comment type="catalytic activity">
    <reaction evidence="1">
        <text>uridine(55) in tRNA = pseudouridine(55) in tRNA</text>
        <dbReference type="Rhea" id="RHEA:42532"/>
        <dbReference type="Rhea" id="RHEA-COMP:10101"/>
        <dbReference type="Rhea" id="RHEA-COMP:10102"/>
        <dbReference type="ChEBI" id="CHEBI:65314"/>
        <dbReference type="ChEBI" id="CHEBI:65315"/>
        <dbReference type="EC" id="5.4.99.25"/>
    </reaction>
</comment>
<dbReference type="KEGG" id="pwo:UX70_C0001G0744"/>
<dbReference type="GO" id="GO:0006400">
    <property type="term" value="P:tRNA modification"/>
    <property type="evidence" value="ECO:0007669"/>
    <property type="project" value="TreeGrafter"/>
</dbReference>